<dbReference type="EMBL" id="CAXDID020000129">
    <property type="protein sequence ID" value="CAL6034651.1"/>
    <property type="molecule type" value="Genomic_DNA"/>
</dbReference>
<sequence length="194" mass="21812">MSAPSYIMNIAIQIRSKLTRELSFAPTAHCVWQLCAGTDLNGVHVAANEHGTTSVTSLRKAVGQYPACFRQSSRRDTLMKQFTQAVQCFSRPAQKVQTHSTCFEEPEAAFIVTMKLQWWSLKQRAKLCPLCFLTPAVEFGQSPTSWVSRFRKQSRSNKPAALVTSVKFQVHSNCQEITPDLELDLDLNRLCATE</sequence>
<dbReference type="Proteomes" id="UP001642409">
    <property type="component" value="Unassembled WGS sequence"/>
</dbReference>
<reference evidence="1" key="1">
    <citation type="submission" date="2023-06" db="EMBL/GenBank/DDBJ databases">
        <authorList>
            <person name="Kurt Z."/>
        </authorList>
    </citation>
    <scope>NUCLEOTIDE SEQUENCE</scope>
</reference>
<organism evidence="1">
    <name type="scientific">Hexamita inflata</name>
    <dbReference type="NCBI Taxonomy" id="28002"/>
    <lineage>
        <taxon>Eukaryota</taxon>
        <taxon>Metamonada</taxon>
        <taxon>Diplomonadida</taxon>
        <taxon>Hexamitidae</taxon>
        <taxon>Hexamitinae</taxon>
        <taxon>Hexamita</taxon>
    </lineage>
</organism>
<gene>
    <name evidence="2" type="ORF">HINF_LOCUS35550</name>
    <name evidence="1" type="ORF">HINF_LOCUS35942</name>
</gene>
<keyword evidence="3" id="KW-1185">Reference proteome</keyword>
<accession>A0AA86UES7</accession>
<evidence type="ECO:0000313" key="1">
    <source>
        <dbReference type="EMBL" id="CAI9948297.1"/>
    </source>
</evidence>
<comment type="caution">
    <text evidence="1">The sequence shown here is derived from an EMBL/GenBank/DDBJ whole genome shotgun (WGS) entry which is preliminary data.</text>
</comment>
<proteinExistence type="predicted"/>
<dbReference type="AlphaFoldDB" id="A0AA86UES7"/>
<reference evidence="2 3" key="2">
    <citation type="submission" date="2024-07" db="EMBL/GenBank/DDBJ databases">
        <authorList>
            <person name="Akdeniz Z."/>
        </authorList>
    </citation>
    <scope>NUCLEOTIDE SEQUENCE [LARGE SCALE GENOMIC DNA]</scope>
</reference>
<evidence type="ECO:0000313" key="3">
    <source>
        <dbReference type="Proteomes" id="UP001642409"/>
    </source>
</evidence>
<dbReference type="EMBL" id="CATOUU010000788">
    <property type="protein sequence ID" value="CAI9948297.1"/>
    <property type="molecule type" value="Genomic_DNA"/>
</dbReference>
<evidence type="ECO:0000313" key="2">
    <source>
        <dbReference type="EMBL" id="CAL6034651.1"/>
    </source>
</evidence>
<protein>
    <submittedName>
        <fullName evidence="2">Hypothetical_protein</fullName>
    </submittedName>
</protein>
<name>A0AA86UES7_9EUKA</name>